<name>A0A9N9J499_9GLOM</name>
<gene>
    <name evidence="2" type="ORF">RFULGI_LOCUS14516</name>
</gene>
<dbReference type="EMBL" id="CAJVPZ010042480">
    <property type="protein sequence ID" value="CAG8763839.1"/>
    <property type="molecule type" value="Genomic_DNA"/>
</dbReference>
<evidence type="ECO:0000256" key="1">
    <source>
        <dbReference type="SAM" id="MobiDB-lite"/>
    </source>
</evidence>
<reference evidence="2" key="1">
    <citation type="submission" date="2021-06" db="EMBL/GenBank/DDBJ databases">
        <authorList>
            <person name="Kallberg Y."/>
            <person name="Tangrot J."/>
            <person name="Rosling A."/>
        </authorList>
    </citation>
    <scope>NUCLEOTIDE SEQUENCE</scope>
    <source>
        <strain evidence="2">IN212</strain>
    </source>
</reference>
<keyword evidence="3" id="KW-1185">Reference proteome</keyword>
<dbReference type="Proteomes" id="UP000789396">
    <property type="component" value="Unassembled WGS sequence"/>
</dbReference>
<evidence type="ECO:0000313" key="2">
    <source>
        <dbReference type="EMBL" id="CAG8763839.1"/>
    </source>
</evidence>
<proteinExistence type="predicted"/>
<feature type="region of interest" description="Disordered" evidence="1">
    <location>
        <begin position="1"/>
        <end position="40"/>
    </location>
</feature>
<dbReference type="AlphaFoldDB" id="A0A9N9J499"/>
<feature type="non-terminal residue" evidence="2">
    <location>
        <position position="40"/>
    </location>
</feature>
<evidence type="ECO:0000313" key="3">
    <source>
        <dbReference type="Proteomes" id="UP000789396"/>
    </source>
</evidence>
<organism evidence="2 3">
    <name type="scientific">Racocetra fulgida</name>
    <dbReference type="NCBI Taxonomy" id="60492"/>
    <lineage>
        <taxon>Eukaryota</taxon>
        <taxon>Fungi</taxon>
        <taxon>Fungi incertae sedis</taxon>
        <taxon>Mucoromycota</taxon>
        <taxon>Glomeromycotina</taxon>
        <taxon>Glomeromycetes</taxon>
        <taxon>Diversisporales</taxon>
        <taxon>Gigasporaceae</taxon>
        <taxon>Racocetra</taxon>
    </lineage>
</organism>
<sequence length="40" mass="4824">MLINEDDYSDNDYDSDDYSDNNYDSEDYSDDNNYDSNDDY</sequence>
<accession>A0A9N9J499</accession>
<protein>
    <submittedName>
        <fullName evidence="2">16771_t:CDS:1</fullName>
    </submittedName>
</protein>
<comment type="caution">
    <text evidence="2">The sequence shown here is derived from an EMBL/GenBank/DDBJ whole genome shotgun (WGS) entry which is preliminary data.</text>
</comment>